<dbReference type="Proteomes" id="UP000242502">
    <property type="component" value="Unassembled WGS sequence"/>
</dbReference>
<dbReference type="InterPro" id="IPR009057">
    <property type="entry name" value="Homeodomain-like_sf"/>
</dbReference>
<reference evidence="1 2" key="1">
    <citation type="journal article" date="2016" name="Appl. Environ. Microbiol.">
        <title>Lack of Overt Genome Reduction in the Bryostatin-Producing Bryozoan Symbiont "Candidatus Endobugula sertula".</title>
        <authorList>
            <person name="Miller I.J."/>
            <person name="Vanee N."/>
            <person name="Fong S.S."/>
            <person name="Lim-Fong G.E."/>
            <person name="Kwan J.C."/>
        </authorList>
    </citation>
    <scope>NUCLEOTIDE SEQUENCE [LARGE SCALE GENOMIC DNA]</scope>
    <source>
        <strain evidence="1">AB1-4</strain>
    </source>
</reference>
<dbReference type="Pfam" id="PF13565">
    <property type="entry name" value="HTH_32"/>
    <property type="match status" value="1"/>
</dbReference>
<dbReference type="SUPFAM" id="SSF46689">
    <property type="entry name" value="Homeodomain-like"/>
    <property type="match status" value="1"/>
</dbReference>
<evidence type="ECO:0000313" key="2">
    <source>
        <dbReference type="Proteomes" id="UP000242502"/>
    </source>
</evidence>
<evidence type="ECO:0008006" key="3">
    <source>
        <dbReference type="Google" id="ProtNLM"/>
    </source>
</evidence>
<dbReference type="STRING" id="62101.AB835_12620"/>
<name>A0A1D2QME7_9GAMM</name>
<protein>
    <recommendedName>
        <fullName evidence="3">Transposase</fullName>
    </recommendedName>
</protein>
<accession>A0A1D2QME7</accession>
<sequence length="144" mass="16363">MKYKVKLTASQRFDLVELVNKGKEKARKLTHARILLQADYSKEGPALKAKIIAQNLNIHERTVHRVRQKFANEGLSVALNRKEHTHYKPRRLDGVQEVKLIAICCGSSPKGRVGWTLELLADQLVKLNIVDSLSKSTVQRTLKK</sequence>
<proteinExistence type="predicted"/>
<dbReference type="EMBL" id="MDLC01000055">
    <property type="protein sequence ID" value="ODS22737.1"/>
    <property type="molecule type" value="Genomic_DNA"/>
</dbReference>
<organism evidence="1 2">
    <name type="scientific">Candidatus Endobugula sertula</name>
    <name type="common">Bugula neritina bacterial symbiont</name>
    <dbReference type="NCBI Taxonomy" id="62101"/>
    <lineage>
        <taxon>Bacteria</taxon>
        <taxon>Pseudomonadati</taxon>
        <taxon>Pseudomonadota</taxon>
        <taxon>Gammaproteobacteria</taxon>
        <taxon>Cellvibrionales</taxon>
        <taxon>Cellvibrionaceae</taxon>
        <taxon>Candidatus Endobugula</taxon>
    </lineage>
</organism>
<gene>
    <name evidence="1" type="ORF">AB835_12620</name>
</gene>
<dbReference type="AlphaFoldDB" id="A0A1D2QME7"/>
<comment type="caution">
    <text evidence="1">The sequence shown here is derived from an EMBL/GenBank/DDBJ whole genome shotgun (WGS) entry which is preliminary data.</text>
</comment>
<evidence type="ECO:0000313" key="1">
    <source>
        <dbReference type="EMBL" id="ODS22737.1"/>
    </source>
</evidence>